<reference evidence="2 3" key="1">
    <citation type="submission" date="2019-07" db="EMBL/GenBank/DDBJ databases">
        <authorList>
            <person name="Cremers G."/>
        </authorList>
    </citation>
    <scope>NUCLEOTIDE SEQUENCE [LARGE SCALE GENOMIC DNA]</scope>
</reference>
<evidence type="ECO:0000313" key="2">
    <source>
        <dbReference type="EMBL" id="VUZ86597.1"/>
    </source>
</evidence>
<protein>
    <submittedName>
        <fullName evidence="2">Uncharacterized protein</fullName>
    </submittedName>
</protein>
<proteinExistence type="predicted"/>
<sequence length="209" mass="23232">MATIAPNSFDRSKPFYPLVMTVLAQLLGFKELAVRGIVGCRSIDEVMSQFGGPAVVSDQALTSLRQSLEAVMSPLELRSEFSANHIRVDVSEMAREIALNGTYLAGSLLYALGTVFVLAHEMSKDKPWHDQGPLWEFLRHCRHAAAHGGRFNLLNGEPRRLAKWGPFEITRSLQGTPLFKRQDGSGMLSPGDPIRLLWDIEHAYPQMSV</sequence>
<dbReference type="AlphaFoldDB" id="A0A564ZP23"/>
<dbReference type="Proteomes" id="UP000334340">
    <property type="component" value="Unassembled WGS sequence"/>
</dbReference>
<keyword evidence="1" id="KW-0472">Membrane</keyword>
<accession>A0A564ZP23</accession>
<keyword evidence="3" id="KW-1185">Reference proteome</keyword>
<keyword evidence="1" id="KW-1133">Transmembrane helix</keyword>
<organism evidence="2 3">
    <name type="scientific">Candidatus Methylomirabilis lanthanidiphila</name>
    <dbReference type="NCBI Taxonomy" id="2211376"/>
    <lineage>
        <taxon>Bacteria</taxon>
        <taxon>Candidatus Methylomirabilota</taxon>
        <taxon>Candidatus Methylomirabilia</taxon>
        <taxon>Candidatus Methylomirabilales</taxon>
        <taxon>Candidatus Methylomirabilaceae</taxon>
        <taxon>Candidatus Methylomirabilis</taxon>
    </lineage>
</organism>
<evidence type="ECO:0000313" key="3">
    <source>
        <dbReference type="Proteomes" id="UP000334340"/>
    </source>
</evidence>
<gene>
    <name evidence="2" type="ORF">MELA_03002</name>
</gene>
<feature type="transmembrane region" description="Helical" evidence="1">
    <location>
        <begin position="97"/>
        <end position="119"/>
    </location>
</feature>
<name>A0A564ZP23_9BACT</name>
<keyword evidence="1" id="KW-0812">Transmembrane</keyword>
<evidence type="ECO:0000256" key="1">
    <source>
        <dbReference type="SAM" id="Phobius"/>
    </source>
</evidence>
<dbReference type="EMBL" id="CABIKM010000073">
    <property type="protein sequence ID" value="VUZ86597.1"/>
    <property type="molecule type" value="Genomic_DNA"/>
</dbReference>